<dbReference type="RefSeq" id="WP_167839271.1">
    <property type="nucleotide sequence ID" value="NZ_CP047617.1"/>
</dbReference>
<keyword evidence="2" id="KW-0614">Plasmid</keyword>
<reference evidence="2 3" key="1">
    <citation type="submission" date="2019-12" db="EMBL/GenBank/DDBJ databases">
        <title>Whole genome sequences of Lactococcus raffinolactis strains isolated from sewage.</title>
        <authorList>
            <person name="Ybazeta G."/>
            <person name="Ross M."/>
            <person name="Brabant-Kirwan D."/>
            <person name="Saleh M."/>
            <person name="Dillon J.A."/>
            <person name="Splinter K."/>
            <person name="Nokhbeh R."/>
        </authorList>
    </citation>
    <scope>NUCLEOTIDE SEQUENCE [LARGE SCALE GENOMIC DNA]</scope>
    <source>
        <strain evidence="2 3">Lr_19_5</strain>
        <plasmid evidence="3">plraf_19_5_1</plasmid>
    </source>
</reference>
<evidence type="ECO:0000256" key="1">
    <source>
        <dbReference type="SAM" id="MobiDB-lite"/>
    </source>
</evidence>
<gene>
    <name evidence="2" type="ORF">GU336_12715</name>
</gene>
<feature type="region of interest" description="Disordered" evidence="1">
    <location>
        <begin position="135"/>
        <end position="157"/>
    </location>
</feature>
<geneLocation type="plasmid" evidence="3">
    <name>plraf_19_5_1</name>
</geneLocation>
<accession>A0A6H0UGV7</accession>
<name>A0A6H0UGV7_9LACT</name>
<evidence type="ECO:0000313" key="2">
    <source>
        <dbReference type="EMBL" id="QIW55042.1"/>
    </source>
</evidence>
<proteinExistence type="predicted"/>
<sequence length="157" mass="18364">MKNDLTIIRLNPEKHSKEIEMFNRFRQNNLLDNANLPIVFGHLLKDYERLLKFESDFKNDLIGAKLSAREAQKQGYMILTVLNTFLYENEFGLSTPLFLNDKKTDMLRTIEQNYDNFLKEIQIKAANQKLARQNQSLNPNPTHTDEGFGSFSNDLFM</sequence>
<dbReference type="EMBL" id="CP047617">
    <property type="protein sequence ID" value="QIW55042.1"/>
    <property type="molecule type" value="Genomic_DNA"/>
</dbReference>
<evidence type="ECO:0000313" key="3">
    <source>
        <dbReference type="Proteomes" id="UP000501945"/>
    </source>
</evidence>
<dbReference type="AlphaFoldDB" id="A0A6H0UGV7"/>
<protein>
    <submittedName>
        <fullName evidence="2">Uncharacterized protein</fullName>
    </submittedName>
</protein>
<dbReference type="Proteomes" id="UP000501945">
    <property type="component" value="Plasmid pLraf_19_5_1"/>
</dbReference>
<organism evidence="2 3">
    <name type="scientific">Pseudolactococcus raffinolactis</name>
    <dbReference type="NCBI Taxonomy" id="1366"/>
    <lineage>
        <taxon>Bacteria</taxon>
        <taxon>Bacillati</taxon>
        <taxon>Bacillota</taxon>
        <taxon>Bacilli</taxon>
        <taxon>Lactobacillales</taxon>
        <taxon>Streptococcaceae</taxon>
        <taxon>Pseudolactococcus</taxon>
    </lineage>
</organism>